<dbReference type="EMBL" id="HG001747">
    <property type="protein sequence ID" value="CDF35801.1"/>
    <property type="molecule type" value="Genomic_DNA"/>
</dbReference>
<keyword evidence="2" id="KW-0472">Membrane</keyword>
<evidence type="ECO:0000256" key="2">
    <source>
        <dbReference type="SAM" id="Phobius"/>
    </source>
</evidence>
<organism evidence="3 4">
    <name type="scientific">Chondrus crispus</name>
    <name type="common">Carrageen Irish moss</name>
    <name type="synonym">Polymorpha crispa</name>
    <dbReference type="NCBI Taxonomy" id="2769"/>
    <lineage>
        <taxon>Eukaryota</taxon>
        <taxon>Rhodophyta</taxon>
        <taxon>Florideophyceae</taxon>
        <taxon>Rhodymeniophycidae</taxon>
        <taxon>Gigartinales</taxon>
        <taxon>Gigartinaceae</taxon>
        <taxon>Chondrus</taxon>
    </lineage>
</organism>
<dbReference type="Proteomes" id="UP000012073">
    <property type="component" value="Unassembled WGS sequence"/>
</dbReference>
<dbReference type="KEGG" id="ccp:CHC_T00004168001"/>
<keyword evidence="2" id="KW-1133">Transmembrane helix</keyword>
<dbReference type="Gramene" id="CDF35801">
    <property type="protein sequence ID" value="CDF35801"/>
    <property type="gene ID" value="CHC_T00004168001"/>
</dbReference>
<dbReference type="GeneID" id="17323333"/>
<protein>
    <submittedName>
        <fullName evidence="3">Uncharacterized protein</fullName>
    </submittedName>
</protein>
<keyword evidence="4" id="KW-1185">Reference proteome</keyword>
<reference evidence="4" key="1">
    <citation type="journal article" date="2013" name="Proc. Natl. Acad. Sci. U.S.A.">
        <title>Genome structure and metabolic features in the red seaweed Chondrus crispus shed light on evolution of the Archaeplastida.</title>
        <authorList>
            <person name="Collen J."/>
            <person name="Porcel B."/>
            <person name="Carre W."/>
            <person name="Ball S.G."/>
            <person name="Chaparro C."/>
            <person name="Tonon T."/>
            <person name="Barbeyron T."/>
            <person name="Michel G."/>
            <person name="Noel B."/>
            <person name="Valentin K."/>
            <person name="Elias M."/>
            <person name="Artiguenave F."/>
            <person name="Arun A."/>
            <person name="Aury J.M."/>
            <person name="Barbosa-Neto J.F."/>
            <person name="Bothwell J.H."/>
            <person name="Bouget F.Y."/>
            <person name="Brillet L."/>
            <person name="Cabello-Hurtado F."/>
            <person name="Capella-Gutierrez S."/>
            <person name="Charrier B."/>
            <person name="Cladiere L."/>
            <person name="Cock J.M."/>
            <person name="Coelho S.M."/>
            <person name="Colleoni C."/>
            <person name="Czjzek M."/>
            <person name="Da Silva C."/>
            <person name="Delage L."/>
            <person name="Denoeud F."/>
            <person name="Deschamps P."/>
            <person name="Dittami S.M."/>
            <person name="Gabaldon T."/>
            <person name="Gachon C.M."/>
            <person name="Groisillier A."/>
            <person name="Herve C."/>
            <person name="Jabbari K."/>
            <person name="Katinka M."/>
            <person name="Kloareg B."/>
            <person name="Kowalczyk N."/>
            <person name="Labadie K."/>
            <person name="Leblanc C."/>
            <person name="Lopez P.J."/>
            <person name="McLachlan D.H."/>
            <person name="Meslet-Cladiere L."/>
            <person name="Moustafa A."/>
            <person name="Nehr Z."/>
            <person name="Nyvall Collen P."/>
            <person name="Panaud O."/>
            <person name="Partensky F."/>
            <person name="Poulain J."/>
            <person name="Rensing S.A."/>
            <person name="Rousvoal S."/>
            <person name="Samson G."/>
            <person name="Symeonidi A."/>
            <person name="Weissenbach J."/>
            <person name="Zambounis A."/>
            <person name="Wincker P."/>
            <person name="Boyen C."/>
        </authorList>
    </citation>
    <scope>NUCLEOTIDE SEQUENCE [LARGE SCALE GENOMIC DNA]</scope>
    <source>
        <strain evidence="4">cv. Stackhouse</strain>
    </source>
</reference>
<dbReference type="RefSeq" id="XP_005715620.1">
    <property type="nucleotide sequence ID" value="XM_005715563.1"/>
</dbReference>
<dbReference type="AlphaFoldDB" id="R7QEB9"/>
<name>R7QEB9_CHOCR</name>
<evidence type="ECO:0000313" key="4">
    <source>
        <dbReference type="Proteomes" id="UP000012073"/>
    </source>
</evidence>
<keyword evidence="2" id="KW-0812">Transmembrane</keyword>
<feature type="region of interest" description="Disordered" evidence="1">
    <location>
        <begin position="154"/>
        <end position="185"/>
    </location>
</feature>
<gene>
    <name evidence="3" type="ORF">CHC_T00004168001</name>
</gene>
<evidence type="ECO:0000313" key="3">
    <source>
        <dbReference type="EMBL" id="CDF35801.1"/>
    </source>
</evidence>
<evidence type="ECO:0000256" key="1">
    <source>
        <dbReference type="SAM" id="MobiDB-lite"/>
    </source>
</evidence>
<feature type="compositionally biased region" description="Basic and acidic residues" evidence="1">
    <location>
        <begin position="154"/>
        <end position="165"/>
    </location>
</feature>
<feature type="compositionally biased region" description="Polar residues" evidence="1">
    <location>
        <begin position="49"/>
        <end position="60"/>
    </location>
</feature>
<feature type="region of interest" description="Disordered" evidence="1">
    <location>
        <begin position="49"/>
        <end position="72"/>
    </location>
</feature>
<accession>R7QEB9</accession>
<sequence length="324" mass="35243">MHPPMHQPLAQQQQHHQNHHQPQHQRQPVMLGLTQVPSDVASRLGSVLTVSSADAPSVSTDDPRERKKRKRMAGAATTMACVMFMWGAFVGTPGLLKGSASYRSDGNLPAVWTSTPTDTAVARVMPNRRPHSAEPDHSWQPNCMRVLEQLPHGKEDLEPSTKDEPIIADPATDLDTQRQEPREDKDIDTEANKMFVDMADENAASVVARADDTEAVIPEYSYVLIRDAVAAMDSIKSCRHRLRHGNHCGQPHSISLILPASAAGLEEDVNDTQRGSIQLAEVQCTVMSVARIPSNAATVNKATPGNSNYGKVIATAGVRHAKSA</sequence>
<feature type="transmembrane region" description="Helical" evidence="2">
    <location>
        <begin position="73"/>
        <end position="96"/>
    </location>
</feature>
<dbReference type="OrthoDB" id="10405871at2759"/>
<feature type="region of interest" description="Disordered" evidence="1">
    <location>
        <begin position="1"/>
        <end position="36"/>
    </location>
</feature>
<feature type="compositionally biased region" description="Basic and acidic residues" evidence="1">
    <location>
        <begin position="175"/>
        <end position="185"/>
    </location>
</feature>
<proteinExistence type="predicted"/>